<dbReference type="InterPro" id="IPR008010">
    <property type="entry name" value="Tatp1"/>
</dbReference>
<dbReference type="GO" id="GO:0005789">
    <property type="term" value="C:endoplasmic reticulum membrane"/>
    <property type="evidence" value="ECO:0007669"/>
    <property type="project" value="TreeGrafter"/>
</dbReference>
<evidence type="ECO:0000256" key="1">
    <source>
        <dbReference type="ARBA" id="ARBA00004141"/>
    </source>
</evidence>
<proteinExistence type="inferred from homology"/>
<feature type="transmembrane region" description="Helical" evidence="7">
    <location>
        <begin position="205"/>
        <end position="227"/>
    </location>
</feature>
<dbReference type="PANTHER" id="PTHR13317:SF4">
    <property type="entry name" value="TRANSMEMBRANE ANTERIOR POSTERIOR TRANSFORMATION PROTEIN 1 HOMOLOG"/>
    <property type="match status" value="1"/>
</dbReference>
<evidence type="ECO:0000256" key="2">
    <source>
        <dbReference type="ARBA" id="ARBA00008803"/>
    </source>
</evidence>
<dbReference type="PANTHER" id="PTHR13317">
    <property type="entry name" value="TRANSMEMBRANE ANTERIOR POSTERIOR TRANSFORMATION PROTEIN 1 HOMOLOG"/>
    <property type="match status" value="1"/>
</dbReference>
<accession>A0A1Q3A5E0</accession>
<evidence type="ECO:0008006" key="10">
    <source>
        <dbReference type="Google" id="ProtNLM"/>
    </source>
</evidence>
<sequence>MDSRHGRQDSGTNKRSEAANKPPPIITTRSRALERYLSLQTHIYREVVHAVEENGGDDDQRAGDLEDDYELEQLLNMVRIPPSLEKFMIWTLLACSDCFLHYFTITPLRVATGFIAKYWRGKNRRSSEMYNDRCMVCLILIAAFVLNSLDTSKAYHRIKRQSSVKLYMLFSVLEMANKMLASMGQSLFSVLFSRKNSQRVLSKRLLMQVLCLVYLISHGYVMVYQIVALNVAVNSYSNALLTLLLSMQFAEIKASLFKRIDKEGLFQISIADVVERYQLVLLLLVIAIRNMIAKSKSQSSIIPNSWTLHSTSSVITGILCGPMVNVIGSELVVDWVKHAYITKFNRIRPKIYDKFLLIVCKDHSTSLLKFRDRLGLPIPALVVSFVVMIRPSFTQALNFSSPLRCIMATSTLAIGFAMLVVFKIGLHMLLIKWGQFILDGRQLNTAVTENEYVPGFLSDGLGRVDNKSRSIIHIRDFNVEPDSPSADENICNGKNVDLSGASSQNDFSNDIPPGPNDLRQHKNSKNPRSLENVARYKMVSKQIW</sequence>
<comment type="subcellular location">
    <subcellularLocation>
        <location evidence="1">Membrane</location>
        <topology evidence="1">Multi-pass membrane protein</topology>
    </subcellularLocation>
</comment>
<evidence type="ECO:0000313" key="9">
    <source>
        <dbReference type="Proteomes" id="UP000187013"/>
    </source>
</evidence>
<evidence type="ECO:0000256" key="3">
    <source>
        <dbReference type="ARBA" id="ARBA00022692"/>
    </source>
</evidence>
<feature type="transmembrane region" description="Helical" evidence="7">
    <location>
        <begin position="413"/>
        <end position="431"/>
    </location>
</feature>
<feature type="transmembrane region" description="Helical" evidence="7">
    <location>
        <begin position="374"/>
        <end position="393"/>
    </location>
</feature>
<dbReference type="AlphaFoldDB" id="A0A1Q3A5E0"/>
<evidence type="ECO:0000256" key="4">
    <source>
        <dbReference type="ARBA" id="ARBA00022989"/>
    </source>
</evidence>
<feature type="transmembrane region" description="Helical" evidence="7">
    <location>
        <begin position="313"/>
        <end position="336"/>
    </location>
</feature>
<reference evidence="8 9" key="1">
    <citation type="submission" date="2016-08" db="EMBL/GenBank/DDBJ databases">
        <title>Draft genome sequence of allopolyploid Zygosaccharomyces rouxii.</title>
        <authorList>
            <person name="Watanabe J."/>
            <person name="Uehara K."/>
            <person name="Mogi Y."/>
            <person name="Tsukioka Y."/>
        </authorList>
    </citation>
    <scope>NUCLEOTIDE SEQUENCE [LARGE SCALE GENOMIC DNA]</scope>
    <source>
        <strain evidence="8 9">NBRC 110957</strain>
    </source>
</reference>
<feature type="transmembrane region" description="Helical" evidence="7">
    <location>
        <begin position="129"/>
        <end position="146"/>
    </location>
</feature>
<keyword evidence="4 7" id="KW-1133">Transmembrane helix</keyword>
<feature type="region of interest" description="Disordered" evidence="6">
    <location>
        <begin position="502"/>
        <end position="529"/>
    </location>
</feature>
<dbReference type="Pfam" id="PF05346">
    <property type="entry name" value="DUF747"/>
    <property type="match status" value="1"/>
</dbReference>
<comment type="caution">
    <text evidence="8">The sequence shown here is derived from an EMBL/GenBank/DDBJ whole genome shotgun (WGS) entry which is preliminary data.</text>
</comment>
<keyword evidence="5 7" id="KW-0472">Membrane</keyword>
<evidence type="ECO:0000256" key="7">
    <source>
        <dbReference type="SAM" id="Phobius"/>
    </source>
</evidence>
<feature type="region of interest" description="Disordered" evidence="6">
    <location>
        <begin position="1"/>
        <end position="25"/>
    </location>
</feature>
<evidence type="ECO:0000313" key="8">
    <source>
        <dbReference type="EMBL" id="GAV50861.1"/>
    </source>
</evidence>
<keyword evidence="3 7" id="KW-0812">Transmembrane</keyword>
<comment type="similarity">
    <text evidence="2">Belongs to the TAPT1 family.</text>
</comment>
<name>A0A1Q3A5E0_ZYGRO</name>
<organism evidence="8 9">
    <name type="scientific">Zygosaccharomyces rouxii</name>
    <dbReference type="NCBI Taxonomy" id="4956"/>
    <lineage>
        <taxon>Eukaryota</taxon>
        <taxon>Fungi</taxon>
        <taxon>Dikarya</taxon>
        <taxon>Ascomycota</taxon>
        <taxon>Saccharomycotina</taxon>
        <taxon>Saccharomycetes</taxon>
        <taxon>Saccharomycetales</taxon>
        <taxon>Saccharomycetaceae</taxon>
        <taxon>Zygosaccharomyces</taxon>
    </lineage>
</organism>
<dbReference type="eggNOG" id="KOG2490">
    <property type="taxonomic scope" value="Eukaryota"/>
</dbReference>
<dbReference type="OrthoDB" id="5376140at2759"/>
<dbReference type="EMBL" id="BDGX01000030">
    <property type="protein sequence ID" value="GAV50861.1"/>
    <property type="molecule type" value="Genomic_DNA"/>
</dbReference>
<gene>
    <name evidence="8" type="ORF">ZYGR_0AD00440</name>
</gene>
<feature type="compositionally biased region" description="Basic and acidic residues" evidence="6">
    <location>
        <begin position="1"/>
        <end position="18"/>
    </location>
</feature>
<evidence type="ECO:0000256" key="6">
    <source>
        <dbReference type="SAM" id="MobiDB-lite"/>
    </source>
</evidence>
<dbReference type="Proteomes" id="UP000187013">
    <property type="component" value="Unassembled WGS sequence"/>
</dbReference>
<evidence type="ECO:0000256" key="5">
    <source>
        <dbReference type="ARBA" id="ARBA00023136"/>
    </source>
</evidence>
<protein>
    <recommendedName>
        <fullName evidence="10">Protein TAPT1 homolog</fullName>
    </recommendedName>
</protein>
<feature type="transmembrane region" description="Helical" evidence="7">
    <location>
        <begin position="166"/>
        <end position="193"/>
    </location>
</feature>